<dbReference type="RefSeq" id="WP_080805879.1">
    <property type="nucleotide sequence ID" value="NZ_CP021983.2"/>
</dbReference>
<proteinExistence type="predicted"/>
<dbReference type="AlphaFoldDB" id="A0A1Z3HSQ6"/>
<reference evidence="1 2" key="1">
    <citation type="journal article" date="2016" name="Biochim. Biophys. Acta">
        <title>Characterization of red-shifted phycobilisomes isolated from the chlorophyll f-containing cyanobacterium Halomicronema hongdechloris.</title>
        <authorList>
            <person name="Li Y."/>
            <person name="Lin Y."/>
            <person name="Garvey C.J."/>
            <person name="Birch D."/>
            <person name="Corkery R.W."/>
            <person name="Loughlin P.C."/>
            <person name="Scheer H."/>
            <person name="Willows R.D."/>
            <person name="Chen M."/>
        </authorList>
    </citation>
    <scope>NUCLEOTIDE SEQUENCE [LARGE SCALE GENOMIC DNA]</scope>
    <source>
        <strain evidence="1 2">C2206</strain>
    </source>
</reference>
<protein>
    <submittedName>
        <fullName evidence="1">Uncharacterized protein</fullName>
    </submittedName>
</protein>
<dbReference type="OrthoDB" id="571801at2"/>
<name>A0A1Z3HSQ6_9CYAN</name>
<accession>A0A1Z3HSQ6</accession>
<dbReference type="EMBL" id="CP021983">
    <property type="protein sequence ID" value="ASC73344.1"/>
    <property type="molecule type" value="Genomic_DNA"/>
</dbReference>
<evidence type="ECO:0000313" key="2">
    <source>
        <dbReference type="Proteomes" id="UP000191901"/>
    </source>
</evidence>
<sequence length="174" mass="19829">MAPDTIRAVTEIRQEFYRRFADLMAVPVSINSEKAYGSTPSKVSWVDEQNHSNYICVYAHLAPDMLFPDRPLILRLAVNNGMEYMAAKSMSRTRAGLMRKIKVNVTLLPEEILAFLPWLSTLVSCSTSDFHQTLTEPPYPLSIENSAGLCHQAWTKRALMRFSQHLRHCEAISR</sequence>
<dbReference type="KEGG" id="hhg:XM38_043080"/>
<dbReference type="Proteomes" id="UP000191901">
    <property type="component" value="Chromosome"/>
</dbReference>
<keyword evidence="2" id="KW-1185">Reference proteome</keyword>
<organism evidence="1 2">
    <name type="scientific">Halomicronema hongdechloris C2206</name>
    <dbReference type="NCBI Taxonomy" id="1641165"/>
    <lineage>
        <taxon>Bacteria</taxon>
        <taxon>Bacillati</taxon>
        <taxon>Cyanobacteriota</taxon>
        <taxon>Cyanophyceae</taxon>
        <taxon>Nodosilineales</taxon>
        <taxon>Nodosilineaceae</taxon>
        <taxon>Halomicronema</taxon>
    </lineage>
</organism>
<evidence type="ECO:0000313" key="1">
    <source>
        <dbReference type="EMBL" id="ASC73344.1"/>
    </source>
</evidence>
<gene>
    <name evidence="1" type="ORF">XM38_043080</name>
</gene>